<keyword evidence="1 5" id="KW-0597">Phosphoprotein</keyword>
<dbReference type="AlphaFoldDB" id="A0A8J3XJ60"/>
<name>A0A8J3XJ60_9ACTN</name>
<dbReference type="EMBL" id="BOOP01000035">
    <property type="protein sequence ID" value="GII41661.1"/>
    <property type="molecule type" value="Genomic_DNA"/>
</dbReference>
<dbReference type="PROSITE" id="PS00622">
    <property type="entry name" value="HTH_LUXR_1"/>
    <property type="match status" value="1"/>
</dbReference>
<evidence type="ECO:0000313" key="9">
    <source>
        <dbReference type="Proteomes" id="UP000622547"/>
    </source>
</evidence>
<dbReference type="GO" id="GO:0000160">
    <property type="term" value="P:phosphorelay signal transduction system"/>
    <property type="evidence" value="ECO:0007669"/>
    <property type="project" value="InterPro"/>
</dbReference>
<reference evidence="8 9" key="1">
    <citation type="submission" date="2021-01" db="EMBL/GenBank/DDBJ databases">
        <title>Whole genome shotgun sequence of Planotetraspora phitsanulokensis NBRC 104273.</title>
        <authorList>
            <person name="Komaki H."/>
            <person name="Tamura T."/>
        </authorList>
    </citation>
    <scope>NUCLEOTIDE SEQUENCE [LARGE SCALE GENOMIC DNA]</scope>
    <source>
        <strain evidence="8 9">NBRC 104273</strain>
    </source>
</reference>
<dbReference type="PROSITE" id="PS50043">
    <property type="entry name" value="HTH_LUXR_2"/>
    <property type="match status" value="1"/>
</dbReference>
<comment type="caution">
    <text evidence="8">The sequence shown here is derived from an EMBL/GenBank/DDBJ whole genome shotgun (WGS) entry which is preliminary data.</text>
</comment>
<feature type="domain" description="Response regulatory" evidence="7">
    <location>
        <begin position="14"/>
        <end position="130"/>
    </location>
</feature>
<keyword evidence="2" id="KW-0805">Transcription regulation</keyword>
<organism evidence="8 9">
    <name type="scientific">Planotetraspora phitsanulokensis</name>
    <dbReference type="NCBI Taxonomy" id="575192"/>
    <lineage>
        <taxon>Bacteria</taxon>
        <taxon>Bacillati</taxon>
        <taxon>Actinomycetota</taxon>
        <taxon>Actinomycetes</taxon>
        <taxon>Streptosporangiales</taxon>
        <taxon>Streptosporangiaceae</taxon>
        <taxon>Planotetraspora</taxon>
    </lineage>
</organism>
<evidence type="ECO:0000313" key="8">
    <source>
        <dbReference type="EMBL" id="GII41661.1"/>
    </source>
</evidence>
<dbReference type="Proteomes" id="UP000622547">
    <property type="component" value="Unassembled WGS sequence"/>
</dbReference>
<dbReference type="InterPro" id="IPR016032">
    <property type="entry name" value="Sig_transdc_resp-reg_C-effctor"/>
</dbReference>
<evidence type="ECO:0000256" key="1">
    <source>
        <dbReference type="ARBA" id="ARBA00022553"/>
    </source>
</evidence>
<dbReference type="GO" id="GO:0003677">
    <property type="term" value="F:DNA binding"/>
    <property type="evidence" value="ECO:0007669"/>
    <property type="project" value="UniProtKB-KW"/>
</dbReference>
<dbReference type="GO" id="GO:0006355">
    <property type="term" value="P:regulation of DNA-templated transcription"/>
    <property type="evidence" value="ECO:0007669"/>
    <property type="project" value="InterPro"/>
</dbReference>
<keyword evidence="9" id="KW-1185">Reference proteome</keyword>
<dbReference type="PANTHER" id="PTHR43214">
    <property type="entry name" value="TWO-COMPONENT RESPONSE REGULATOR"/>
    <property type="match status" value="1"/>
</dbReference>
<keyword evidence="4" id="KW-0804">Transcription</keyword>
<dbReference type="Gene3D" id="3.40.50.2300">
    <property type="match status" value="1"/>
</dbReference>
<proteinExistence type="predicted"/>
<accession>A0A8J3XJ60</accession>
<evidence type="ECO:0000256" key="4">
    <source>
        <dbReference type="ARBA" id="ARBA00023163"/>
    </source>
</evidence>
<evidence type="ECO:0000259" key="7">
    <source>
        <dbReference type="PROSITE" id="PS50110"/>
    </source>
</evidence>
<dbReference type="InterPro" id="IPR058245">
    <property type="entry name" value="NreC/VraR/RcsB-like_REC"/>
</dbReference>
<dbReference type="InterPro" id="IPR001789">
    <property type="entry name" value="Sig_transdc_resp-reg_receiver"/>
</dbReference>
<dbReference type="InterPro" id="IPR011006">
    <property type="entry name" value="CheY-like_superfamily"/>
</dbReference>
<keyword evidence="3 8" id="KW-0238">DNA-binding</keyword>
<dbReference type="CDD" id="cd17535">
    <property type="entry name" value="REC_NarL-like"/>
    <property type="match status" value="1"/>
</dbReference>
<protein>
    <submittedName>
        <fullName evidence="8">DNA-binding response regulator</fullName>
    </submittedName>
</protein>
<dbReference type="SUPFAM" id="SSF52172">
    <property type="entry name" value="CheY-like"/>
    <property type="match status" value="1"/>
</dbReference>
<dbReference type="Pfam" id="PF00196">
    <property type="entry name" value="GerE"/>
    <property type="match status" value="1"/>
</dbReference>
<dbReference type="Pfam" id="PF00072">
    <property type="entry name" value="Response_reg"/>
    <property type="match status" value="1"/>
</dbReference>
<dbReference type="InterPro" id="IPR000792">
    <property type="entry name" value="Tscrpt_reg_LuxR_C"/>
</dbReference>
<evidence type="ECO:0000256" key="2">
    <source>
        <dbReference type="ARBA" id="ARBA00023015"/>
    </source>
</evidence>
<dbReference type="PROSITE" id="PS50110">
    <property type="entry name" value="RESPONSE_REGULATORY"/>
    <property type="match status" value="1"/>
</dbReference>
<dbReference type="SUPFAM" id="SSF46894">
    <property type="entry name" value="C-terminal effector domain of the bipartite response regulators"/>
    <property type="match status" value="1"/>
</dbReference>
<feature type="modified residue" description="4-aspartylphosphate" evidence="5">
    <location>
        <position position="65"/>
    </location>
</feature>
<gene>
    <name evidence="8" type="ORF">Pph01_66640</name>
</gene>
<dbReference type="SMART" id="SM00421">
    <property type="entry name" value="HTH_LUXR"/>
    <property type="match status" value="1"/>
</dbReference>
<evidence type="ECO:0000256" key="5">
    <source>
        <dbReference type="PROSITE-ProRule" id="PRU00169"/>
    </source>
</evidence>
<evidence type="ECO:0000259" key="6">
    <source>
        <dbReference type="PROSITE" id="PS50043"/>
    </source>
</evidence>
<dbReference type="CDD" id="cd06170">
    <property type="entry name" value="LuxR_C_like"/>
    <property type="match status" value="1"/>
</dbReference>
<feature type="domain" description="HTH luxR-type" evidence="6">
    <location>
        <begin position="157"/>
        <end position="222"/>
    </location>
</feature>
<dbReference type="InterPro" id="IPR039420">
    <property type="entry name" value="WalR-like"/>
</dbReference>
<dbReference type="PANTHER" id="PTHR43214:SF24">
    <property type="entry name" value="TRANSCRIPTIONAL REGULATORY PROTEIN NARL-RELATED"/>
    <property type="match status" value="1"/>
</dbReference>
<evidence type="ECO:0000256" key="3">
    <source>
        <dbReference type="ARBA" id="ARBA00023125"/>
    </source>
</evidence>
<dbReference type="PRINTS" id="PR00038">
    <property type="entry name" value="HTHLUXR"/>
</dbReference>
<dbReference type="RefSeq" id="WP_204077109.1">
    <property type="nucleotide sequence ID" value="NZ_BAABHI010000044.1"/>
</dbReference>
<sequence length="227" mass="24014">MSTEADLSTGAAIRVVVVDDHPLMREGMRALVASLSDIEIVGEAGDGEAACRETQLTRPDVVVMDLHMPGVSGVEATRSILRVAPATRVLVLTMFEDDESVFAAMRAGASGYLVKGAQQDEIVRAVRAVAAGQAVFGPTVARRIIDFFAGGGRDATPAEPFPELTGREREVLDLIAAGHSNAVIARRLVISPKTVSNHISAIFAKLQVADRAEAIVRARQAGLGHRP</sequence>
<dbReference type="SMART" id="SM00448">
    <property type="entry name" value="REC"/>
    <property type="match status" value="1"/>
</dbReference>